<comment type="subcellular location">
    <subcellularLocation>
        <location evidence="1">Cell outer membrane</location>
    </subcellularLocation>
</comment>
<keyword evidence="4" id="KW-1134">Transmembrane beta strand</keyword>
<feature type="chain" id="PRO_5002429766" evidence="8">
    <location>
        <begin position="22"/>
        <end position="447"/>
    </location>
</feature>
<keyword evidence="6" id="KW-0472">Membrane</keyword>
<dbReference type="STRING" id="1220578.FPE01S_02_04340"/>
<evidence type="ECO:0000256" key="5">
    <source>
        <dbReference type="ARBA" id="ARBA00022692"/>
    </source>
</evidence>
<dbReference type="PANTHER" id="PTHR30026">
    <property type="entry name" value="OUTER MEMBRANE PROTEIN TOLC"/>
    <property type="match status" value="1"/>
</dbReference>
<reference evidence="9 10" key="1">
    <citation type="submission" date="2015-04" db="EMBL/GenBank/DDBJ databases">
        <title>Whole genome shotgun sequence of Flavihumibacter petaseus NBRC 106054.</title>
        <authorList>
            <person name="Miyazawa S."/>
            <person name="Hosoyama A."/>
            <person name="Hashimoto M."/>
            <person name="Noguchi M."/>
            <person name="Tsuchikane K."/>
            <person name="Ohji S."/>
            <person name="Yamazoe A."/>
            <person name="Ichikawa N."/>
            <person name="Kimura A."/>
            <person name="Fujita N."/>
        </authorList>
    </citation>
    <scope>NUCLEOTIDE SEQUENCE [LARGE SCALE GENOMIC DNA]</scope>
    <source>
        <strain evidence="9 10">NBRC 106054</strain>
    </source>
</reference>
<keyword evidence="5" id="KW-0812">Transmembrane</keyword>
<dbReference type="GO" id="GO:1990281">
    <property type="term" value="C:efflux pump complex"/>
    <property type="evidence" value="ECO:0007669"/>
    <property type="project" value="TreeGrafter"/>
</dbReference>
<evidence type="ECO:0000256" key="3">
    <source>
        <dbReference type="ARBA" id="ARBA00022448"/>
    </source>
</evidence>
<proteinExistence type="inferred from homology"/>
<accession>A0A0E9N0F2</accession>
<keyword evidence="7" id="KW-0998">Cell outer membrane</keyword>
<keyword evidence="3" id="KW-0813">Transport</keyword>
<dbReference type="GO" id="GO:0015562">
    <property type="term" value="F:efflux transmembrane transporter activity"/>
    <property type="evidence" value="ECO:0007669"/>
    <property type="project" value="InterPro"/>
</dbReference>
<comment type="caution">
    <text evidence="9">The sequence shown here is derived from an EMBL/GenBank/DDBJ whole genome shotgun (WGS) entry which is preliminary data.</text>
</comment>
<sequence>MKMKQPLFFICLLLLVIPVFAQDKPLTLPDALKYALSASQTAHKAKLDVENVEHQIAEVKAGALPTISGSGSLTYNPLLQLTPIPGELTGQPGTTTLVAFGQKWNSGANVNLSQNLYNKGVITGLRAANSSREFYRINAQLTDEQLIEQVSGIYYQVLVEKHKLNVLDTTIENTARISKVIKGLYESGLAKEIDVDRTTVNLSNLYAQRQQILNSITLQENQLKFAMGMEIQTPLTFPPIEFKKILTQGDTSRPDVNSLTQMQLLRKQGELLEFKKQSIKAEYYPSLSLSGNYGVQGLGNSFPMGKGPSVNWFDYASIGLNLKIPIFNGFSTRSKVRQANIEILKMKEDIDQASLSLNLAYENAATQLKNSLVVLRSQLDNATLAQKVYRNTQSNYNLGLAPLTDLLDAENALTDANNNYSSALLAYRIAEIQLLKTQGKLKSLLNE</sequence>
<dbReference type="SUPFAM" id="SSF56954">
    <property type="entry name" value="Outer membrane efflux proteins (OEP)"/>
    <property type="match status" value="1"/>
</dbReference>
<evidence type="ECO:0000256" key="2">
    <source>
        <dbReference type="ARBA" id="ARBA00007613"/>
    </source>
</evidence>
<dbReference type="GO" id="GO:0015288">
    <property type="term" value="F:porin activity"/>
    <property type="evidence" value="ECO:0007669"/>
    <property type="project" value="TreeGrafter"/>
</dbReference>
<name>A0A0E9N0F2_9BACT</name>
<dbReference type="Proteomes" id="UP000033121">
    <property type="component" value="Unassembled WGS sequence"/>
</dbReference>
<gene>
    <name evidence="9" type="ORF">FPE01S_02_04340</name>
</gene>
<dbReference type="PANTHER" id="PTHR30026:SF20">
    <property type="entry name" value="OUTER MEMBRANE PROTEIN TOLC"/>
    <property type="match status" value="1"/>
</dbReference>
<evidence type="ECO:0000256" key="4">
    <source>
        <dbReference type="ARBA" id="ARBA00022452"/>
    </source>
</evidence>
<dbReference type="Pfam" id="PF02321">
    <property type="entry name" value="OEP"/>
    <property type="match status" value="2"/>
</dbReference>
<evidence type="ECO:0000256" key="1">
    <source>
        <dbReference type="ARBA" id="ARBA00004442"/>
    </source>
</evidence>
<dbReference type="EMBL" id="BBWV01000002">
    <property type="protein sequence ID" value="GAO43329.1"/>
    <property type="molecule type" value="Genomic_DNA"/>
</dbReference>
<evidence type="ECO:0000256" key="7">
    <source>
        <dbReference type="ARBA" id="ARBA00023237"/>
    </source>
</evidence>
<keyword evidence="10" id="KW-1185">Reference proteome</keyword>
<dbReference type="AlphaFoldDB" id="A0A0E9N0F2"/>
<dbReference type="OrthoDB" id="367883at2"/>
<dbReference type="InterPro" id="IPR051906">
    <property type="entry name" value="TolC-like"/>
</dbReference>
<evidence type="ECO:0000256" key="6">
    <source>
        <dbReference type="ARBA" id="ARBA00023136"/>
    </source>
</evidence>
<keyword evidence="8" id="KW-0732">Signal</keyword>
<organism evidence="9 10">
    <name type="scientific">Flavihumibacter petaseus NBRC 106054</name>
    <dbReference type="NCBI Taxonomy" id="1220578"/>
    <lineage>
        <taxon>Bacteria</taxon>
        <taxon>Pseudomonadati</taxon>
        <taxon>Bacteroidota</taxon>
        <taxon>Chitinophagia</taxon>
        <taxon>Chitinophagales</taxon>
        <taxon>Chitinophagaceae</taxon>
        <taxon>Flavihumibacter</taxon>
    </lineage>
</organism>
<evidence type="ECO:0000256" key="8">
    <source>
        <dbReference type="SAM" id="SignalP"/>
    </source>
</evidence>
<comment type="similarity">
    <text evidence="2">Belongs to the outer membrane factor (OMF) (TC 1.B.17) family.</text>
</comment>
<evidence type="ECO:0000313" key="9">
    <source>
        <dbReference type="EMBL" id="GAO43329.1"/>
    </source>
</evidence>
<dbReference type="GO" id="GO:0009279">
    <property type="term" value="C:cell outer membrane"/>
    <property type="evidence" value="ECO:0007669"/>
    <property type="project" value="UniProtKB-SubCell"/>
</dbReference>
<dbReference type="InterPro" id="IPR003423">
    <property type="entry name" value="OMP_efflux"/>
</dbReference>
<dbReference type="Gene3D" id="1.20.1600.10">
    <property type="entry name" value="Outer membrane efflux proteins (OEP)"/>
    <property type="match status" value="1"/>
</dbReference>
<feature type="signal peptide" evidence="8">
    <location>
        <begin position="1"/>
        <end position="21"/>
    </location>
</feature>
<protein>
    <submittedName>
        <fullName evidence="9">Putative RND-type efflux pump outer membrane protein</fullName>
    </submittedName>
</protein>
<evidence type="ECO:0000313" key="10">
    <source>
        <dbReference type="Proteomes" id="UP000033121"/>
    </source>
</evidence>